<name>A0ABS8W6J0_9GAMM</name>
<evidence type="ECO:0000313" key="2">
    <source>
        <dbReference type="EMBL" id="MCE2594622.1"/>
    </source>
</evidence>
<feature type="signal peptide" evidence="1">
    <location>
        <begin position="1"/>
        <end position="18"/>
    </location>
</feature>
<dbReference type="RefSeq" id="WP_233052158.1">
    <property type="nucleotide sequence ID" value="NZ_JAIMJA010000006.1"/>
</dbReference>
<reference evidence="2 3" key="1">
    <citation type="journal article" date="2022" name="Environ. Microbiol. Rep.">
        <title>Eco-phylogenetic analyses reveal divergent evolution of vitamin B12 metabolism in the marine bacterial family 'Psychromonadaceae'.</title>
        <authorList>
            <person name="Jin X."/>
            <person name="Yang Y."/>
            <person name="Cao H."/>
            <person name="Gao B."/>
            <person name="Zhao Z."/>
        </authorList>
    </citation>
    <scope>NUCLEOTIDE SEQUENCE [LARGE SCALE GENOMIC DNA]</scope>
    <source>
        <strain evidence="2 3">MKS20</strain>
    </source>
</reference>
<sequence>MRLFISLFLLLASLSTWAAPAPHLAFSDLVSGPNAGLGDGLGEGAIVTVWGYRLGDNQGTVSIVDQQGQSHPAAHIYYWKKADGQQPCGPADLWTSHQLYEVAFSIPTSVGLGEASIRLVDEAGISSDNTLPFTVREGNIYHVKAGGNNQNSGSFDDPFQVINGMTYGARAPGNRLLQAGDIAYSHGVQEIQEQHPLSGGQSLGAGLWLVGLEGTQEKQIAIASYPNTQALASGPMRGVYPYLSRGIVISKYKVLAGNQVDMGKGAPYQSVSNPQNSTSQLSTNQWGRAVGNAIGERDGMCSNGWSGAIVGGGASNDNFKALGNQITDIGCDQTSHFQHTTYLTIRTPAEGNEPITGWEFGWNHLNDNKAKFGLHFYDQLNYGYDLCRGFKPGSVLKAHNNYIINQKGSGINIHTYSRTYTDSNGVQQRPACWEVDAQVYNNVIINAGLGPVAEENNGTSPYGITLGGGIKGHFDVYNNTLYDVSDESSRTYIRGGKPSHVEPKAISMGTDQGATFSVSNNVIRVSHPMPYLTYGKRGDAPSWIKVSNNLLYNTTSDSWSDKDRTHFTEWLDSSDEMADPQIASLTPASLEQTSPALTGGDDSVSLSHDFLGQPVGSPIHRGAFASFVLAQPNPPKQVRVTKL</sequence>
<keyword evidence="3" id="KW-1185">Reference proteome</keyword>
<evidence type="ECO:0000313" key="3">
    <source>
        <dbReference type="Proteomes" id="UP001201273"/>
    </source>
</evidence>
<organism evidence="2 3">
    <name type="scientific">Motilimonas cestriensis</name>
    <dbReference type="NCBI Taxonomy" id="2742685"/>
    <lineage>
        <taxon>Bacteria</taxon>
        <taxon>Pseudomonadati</taxon>
        <taxon>Pseudomonadota</taxon>
        <taxon>Gammaproteobacteria</taxon>
        <taxon>Alteromonadales</taxon>
        <taxon>Alteromonadales genera incertae sedis</taxon>
        <taxon>Motilimonas</taxon>
    </lineage>
</organism>
<proteinExistence type="predicted"/>
<protein>
    <recommendedName>
        <fullName evidence="4">Right handed beta helix domain-containing protein</fullName>
    </recommendedName>
</protein>
<gene>
    <name evidence="2" type="ORF">K6Y31_07320</name>
</gene>
<dbReference type="EMBL" id="JAIMJA010000006">
    <property type="protein sequence ID" value="MCE2594622.1"/>
    <property type="molecule type" value="Genomic_DNA"/>
</dbReference>
<evidence type="ECO:0000256" key="1">
    <source>
        <dbReference type="SAM" id="SignalP"/>
    </source>
</evidence>
<feature type="chain" id="PRO_5046505215" description="Right handed beta helix domain-containing protein" evidence="1">
    <location>
        <begin position="19"/>
        <end position="643"/>
    </location>
</feature>
<accession>A0ABS8W6J0</accession>
<dbReference type="Proteomes" id="UP001201273">
    <property type="component" value="Unassembled WGS sequence"/>
</dbReference>
<comment type="caution">
    <text evidence="2">The sequence shown here is derived from an EMBL/GenBank/DDBJ whole genome shotgun (WGS) entry which is preliminary data.</text>
</comment>
<evidence type="ECO:0008006" key="4">
    <source>
        <dbReference type="Google" id="ProtNLM"/>
    </source>
</evidence>
<keyword evidence="1" id="KW-0732">Signal</keyword>